<organism evidence="1 2">
    <name type="scientific">Candidatus Magasanikbacteria bacterium CG10_big_fil_rev_8_21_14_0_10_40_10</name>
    <dbReference type="NCBI Taxonomy" id="1974648"/>
    <lineage>
        <taxon>Bacteria</taxon>
        <taxon>Candidatus Magasanikiibacteriota</taxon>
    </lineage>
</organism>
<accession>A0A2M6W3K7</accession>
<protein>
    <recommendedName>
        <fullName evidence="3">AbiEi antitoxin C-terminal domain-containing protein</fullName>
    </recommendedName>
</protein>
<dbReference type="AlphaFoldDB" id="A0A2M6W3K7"/>
<name>A0A2M6W3K7_9BACT</name>
<proteinExistence type="predicted"/>
<evidence type="ECO:0008006" key="3">
    <source>
        <dbReference type="Google" id="ProtNLM"/>
    </source>
</evidence>
<dbReference type="EMBL" id="PFBX01000032">
    <property type="protein sequence ID" value="PIT87386.1"/>
    <property type="molecule type" value="Genomic_DNA"/>
</dbReference>
<dbReference type="Proteomes" id="UP000231183">
    <property type="component" value="Unassembled WGS sequence"/>
</dbReference>
<evidence type="ECO:0000313" key="1">
    <source>
        <dbReference type="EMBL" id="PIT87386.1"/>
    </source>
</evidence>
<sequence>MKLYALMEHAREYPVFTLEDCCKWFPDTARSTIILQLSGYTKRGLLARVKRGLYMLTDVPEISPLVVASRIDTGSFISIESVLYRAGIIPESTFGTTALTTGRTRQFTLPPYGIVRFRHIKQPLNFGWNLEQFEQYSVRVATPEKALLDLLWFHRFEPDPSAYIQELRLDLPTGFSWDVFGRYSKLYSSRQIDILAGHIMNIHHDHKRAI</sequence>
<reference evidence="2" key="1">
    <citation type="submission" date="2017-09" db="EMBL/GenBank/DDBJ databases">
        <title>Depth-based differentiation of microbial function through sediment-hosted aquifers and enrichment of novel symbionts in the deep terrestrial subsurface.</title>
        <authorList>
            <person name="Probst A.J."/>
            <person name="Ladd B."/>
            <person name="Jarett J.K."/>
            <person name="Geller-Mcgrath D.E."/>
            <person name="Sieber C.M.K."/>
            <person name="Emerson J.B."/>
            <person name="Anantharaman K."/>
            <person name="Thomas B.C."/>
            <person name="Malmstrom R."/>
            <person name="Stieglmeier M."/>
            <person name="Klingl A."/>
            <person name="Woyke T."/>
            <person name="Ryan C.M."/>
            <person name="Banfield J.F."/>
        </authorList>
    </citation>
    <scope>NUCLEOTIDE SEQUENCE [LARGE SCALE GENOMIC DNA]</scope>
</reference>
<gene>
    <name evidence="1" type="ORF">COU31_03170</name>
</gene>
<evidence type="ECO:0000313" key="2">
    <source>
        <dbReference type="Proteomes" id="UP000231183"/>
    </source>
</evidence>
<comment type="caution">
    <text evidence="1">The sequence shown here is derived from an EMBL/GenBank/DDBJ whole genome shotgun (WGS) entry which is preliminary data.</text>
</comment>